<evidence type="ECO:0000256" key="5">
    <source>
        <dbReference type="PROSITE-ProRule" id="PRU00325"/>
    </source>
</evidence>
<comment type="subcellular location">
    <subcellularLocation>
        <location evidence="6">Nucleus</location>
    </subcellularLocation>
</comment>
<evidence type="ECO:0000256" key="1">
    <source>
        <dbReference type="ARBA" id="ARBA00005889"/>
    </source>
</evidence>
<evidence type="ECO:0000313" key="8">
    <source>
        <dbReference type="EMBL" id="KAJ8452824.1"/>
    </source>
</evidence>
<dbReference type="OrthoDB" id="641338at2759"/>
<protein>
    <recommendedName>
        <fullName evidence="6">Protein FAR1-RELATED SEQUENCE</fullName>
    </recommendedName>
</protein>
<dbReference type="InterPro" id="IPR007527">
    <property type="entry name" value="Znf_SWIM"/>
</dbReference>
<keyword evidence="3 5" id="KW-0863">Zinc-finger</keyword>
<gene>
    <name evidence="8" type="ORF">Cgig2_014587</name>
</gene>
<dbReference type="PROSITE" id="PS50966">
    <property type="entry name" value="ZF_SWIM"/>
    <property type="match status" value="1"/>
</dbReference>
<organism evidence="8 9">
    <name type="scientific">Carnegiea gigantea</name>
    <dbReference type="NCBI Taxonomy" id="171969"/>
    <lineage>
        <taxon>Eukaryota</taxon>
        <taxon>Viridiplantae</taxon>
        <taxon>Streptophyta</taxon>
        <taxon>Embryophyta</taxon>
        <taxon>Tracheophyta</taxon>
        <taxon>Spermatophyta</taxon>
        <taxon>Magnoliopsida</taxon>
        <taxon>eudicotyledons</taxon>
        <taxon>Gunneridae</taxon>
        <taxon>Pentapetalae</taxon>
        <taxon>Caryophyllales</taxon>
        <taxon>Cactineae</taxon>
        <taxon>Cactaceae</taxon>
        <taxon>Cactoideae</taxon>
        <taxon>Echinocereeae</taxon>
        <taxon>Carnegiea</taxon>
    </lineage>
</organism>
<sequence length="318" mass="37124">MTLDRASEGTGLADQNVISSGRKEFVAPAVGMEFESYDDAYNYYNCYAKEVGFHVRVKNSWFKRNSKEKYGAVLCCSSQGFKRIKDVHRIRKETRTGCPAMIRMRLVDSERWRIIEVILEHNHLLGAKMYKSLNKVDAGIKRKQLSKVYTKAIFQKFQLEVEEMYSCFSTTQLHVDGPYIIFLVKERILSEGNRREIRDYEVYYNRGSTEVVCICSCFNFNGYLCRHALCVLNFNGVEEIPGKYILPRWRKDFKRLYAPDHVNSNVNHDDQIQGFNQLYRSALRVVEEGVISIDHYKSALQAFEESLNRVHNVEEKLE</sequence>
<accession>A0A9Q1L022</accession>
<dbReference type="PANTHER" id="PTHR31669">
    <property type="entry name" value="PROTEIN FAR1-RELATED SEQUENCE 10-RELATED"/>
    <property type="match status" value="1"/>
</dbReference>
<dbReference type="InterPro" id="IPR006564">
    <property type="entry name" value="Znf_PMZ"/>
</dbReference>
<feature type="domain" description="SWIM-type" evidence="7">
    <location>
        <begin position="200"/>
        <end position="236"/>
    </location>
</feature>
<dbReference type="AlphaFoldDB" id="A0A9Q1L022"/>
<evidence type="ECO:0000259" key="7">
    <source>
        <dbReference type="PROSITE" id="PS50966"/>
    </source>
</evidence>
<dbReference type="SMART" id="SM00575">
    <property type="entry name" value="ZnF_PMZ"/>
    <property type="match status" value="1"/>
</dbReference>
<keyword evidence="6" id="KW-0539">Nucleus</keyword>
<keyword evidence="2 6" id="KW-0479">Metal-binding</keyword>
<name>A0A9Q1L022_9CARY</name>
<dbReference type="InterPro" id="IPR004330">
    <property type="entry name" value="FAR1_DNA_bnd_dom"/>
</dbReference>
<dbReference type="Proteomes" id="UP001153076">
    <property type="component" value="Unassembled WGS sequence"/>
</dbReference>
<reference evidence="8" key="1">
    <citation type="submission" date="2022-04" db="EMBL/GenBank/DDBJ databases">
        <title>Carnegiea gigantea Genome sequencing and assembly v2.</title>
        <authorList>
            <person name="Copetti D."/>
            <person name="Sanderson M.J."/>
            <person name="Burquez A."/>
            <person name="Wojciechowski M.F."/>
        </authorList>
    </citation>
    <scope>NUCLEOTIDE SEQUENCE</scope>
    <source>
        <strain evidence="8">SGP5-SGP5p</strain>
        <tissue evidence="8">Aerial part</tissue>
    </source>
</reference>
<keyword evidence="4 6" id="KW-0862">Zinc</keyword>
<keyword evidence="9" id="KW-1185">Reference proteome</keyword>
<dbReference type="Pfam" id="PF03101">
    <property type="entry name" value="FAR1"/>
    <property type="match status" value="1"/>
</dbReference>
<evidence type="ECO:0000256" key="3">
    <source>
        <dbReference type="ARBA" id="ARBA00022771"/>
    </source>
</evidence>
<evidence type="ECO:0000256" key="4">
    <source>
        <dbReference type="ARBA" id="ARBA00022833"/>
    </source>
</evidence>
<dbReference type="PANTHER" id="PTHR31669:SF10">
    <property type="entry name" value="PROTEIN FAR1-RELATED SEQUENCE 6"/>
    <property type="match status" value="1"/>
</dbReference>
<dbReference type="EMBL" id="JAKOGI010000002">
    <property type="protein sequence ID" value="KAJ8452824.1"/>
    <property type="molecule type" value="Genomic_DNA"/>
</dbReference>
<evidence type="ECO:0000256" key="2">
    <source>
        <dbReference type="ARBA" id="ARBA00022723"/>
    </source>
</evidence>
<comment type="similarity">
    <text evidence="1 6">Belongs to the FHY3/FAR1 family.</text>
</comment>
<dbReference type="Pfam" id="PF04434">
    <property type="entry name" value="SWIM"/>
    <property type="match status" value="1"/>
</dbReference>
<dbReference type="GO" id="GO:0006355">
    <property type="term" value="P:regulation of DNA-templated transcription"/>
    <property type="evidence" value="ECO:0007669"/>
    <property type="project" value="UniProtKB-UniRule"/>
</dbReference>
<comment type="function">
    <text evidence="6">Putative transcription activator involved in regulating light control of development.</text>
</comment>
<evidence type="ECO:0000313" key="9">
    <source>
        <dbReference type="Proteomes" id="UP001153076"/>
    </source>
</evidence>
<dbReference type="GO" id="GO:0008270">
    <property type="term" value="F:zinc ion binding"/>
    <property type="evidence" value="ECO:0007669"/>
    <property type="project" value="UniProtKB-UniRule"/>
</dbReference>
<dbReference type="GO" id="GO:0005634">
    <property type="term" value="C:nucleus"/>
    <property type="evidence" value="ECO:0007669"/>
    <property type="project" value="UniProtKB-SubCell"/>
</dbReference>
<proteinExistence type="inferred from homology"/>
<evidence type="ECO:0000256" key="6">
    <source>
        <dbReference type="RuleBase" id="RU367018"/>
    </source>
</evidence>
<comment type="caution">
    <text evidence="8">The sequence shown here is derived from an EMBL/GenBank/DDBJ whole genome shotgun (WGS) entry which is preliminary data.</text>
</comment>
<dbReference type="InterPro" id="IPR031052">
    <property type="entry name" value="FHY3/FAR1"/>
</dbReference>